<keyword evidence="2" id="KW-1185">Reference proteome</keyword>
<comment type="caution">
    <text evidence="1">The sequence shown here is derived from an EMBL/GenBank/DDBJ whole genome shotgun (WGS) entry which is preliminary data.</text>
</comment>
<dbReference type="Proteomes" id="UP001186974">
    <property type="component" value="Unassembled WGS sequence"/>
</dbReference>
<evidence type="ECO:0000313" key="1">
    <source>
        <dbReference type="EMBL" id="KAK3065062.1"/>
    </source>
</evidence>
<gene>
    <name evidence="1" type="ORF">LTS18_012043</name>
</gene>
<proteinExistence type="predicted"/>
<accession>A0ACC3DC32</accession>
<sequence length="166" mass="18638">MASGTVTMTPKSSLSSVVNAALARALHAFTDPPVAQVLVCLAWIKVEVWVKSMEHDAKETSVWHEDLLLRVTGIKAIVEKAWDAESSALIRTMIAFNHADYKVPGKLREKLRFVLDLERQEALYFMVSAVMALSRAKKVKHADDLENLGRDWFSKSAWLGAWELTK</sequence>
<name>A0ACC3DC32_9PEZI</name>
<dbReference type="EMBL" id="JAWDJW010006369">
    <property type="protein sequence ID" value="KAK3065062.1"/>
    <property type="molecule type" value="Genomic_DNA"/>
</dbReference>
<reference evidence="1" key="1">
    <citation type="submission" date="2024-09" db="EMBL/GenBank/DDBJ databases">
        <title>Black Yeasts Isolated from many extreme environments.</title>
        <authorList>
            <person name="Coleine C."/>
            <person name="Stajich J.E."/>
            <person name="Selbmann L."/>
        </authorList>
    </citation>
    <scope>NUCLEOTIDE SEQUENCE</scope>
    <source>
        <strain evidence="1">CCFEE 5737</strain>
    </source>
</reference>
<protein>
    <submittedName>
        <fullName evidence="1">Uncharacterized protein</fullName>
    </submittedName>
</protein>
<organism evidence="1 2">
    <name type="scientific">Coniosporium uncinatum</name>
    <dbReference type="NCBI Taxonomy" id="93489"/>
    <lineage>
        <taxon>Eukaryota</taxon>
        <taxon>Fungi</taxon>
        <taxon>Dikarya</taxon>
        <taxon>Ascomycota</taxon>
        <taxon>Pezizomycotina</taxon>
        <taxon>Dothideomycetes</taxon>
        <taxon>Dothideomycetes incertae sedis</taxon>
        <taxon>Coniosporium</taxon>
    </lineage>
</organism>
<evidence type="ECO:0000313" key="2">
    <source>
        <dbReference type="Proteomes" id="UP001186974"/>
    </source>
</evidence>